<keyword evidence="2" id="KW-0732">Signal</keyword>
<proteinExistence type="predicted"/>
<reference evidence="3" key="1">
    <citation type="journal article" date="2010" name="Science">
        <title>Plasticity of animal genome architecture unmasked by rapid evolution of a pelagic tunicate.</title>
        <authorList>
            <person name="Denoeud F."/>
            <person name="Henriet S."/>
            <person name="Mungpakdee S."/>
            <person name="Aury J.M."/>
            <person name="Da Silva C."/>
            <person name="Brinkmann H."/>
            <person name="Mikhaleva J."/>
            <person name="Olsen L.C."/>
            <person name="Jubin C."/>
            <person name="Canestro C."/>
            <person name="Bouquet J.M."/>
            <person name="Danks G."/>
            <person name="Poulain J."/>
            <person name="Campsteijn C."/>
            <person name="Adamski M."/>
            <person name="Cross I."/>
            <person name="Yadetie F."/>
            <person name="Muffato M."/>
            <person name="Louis A."/>
            <person name="Butcher S."/>
            <person name="Tsagkogeorga G."/>
            <person name="Konrad A."/>
            <person name="Singh S."/>
            <person name="Jensen M.F."/>
            <person name="Cong E.H."/>
            <person name="Eikeseth-Otteraa H."/>
            <person name="Noel B."/>
            <person name="Anthouard V."/>
            <person name="Porcel B.M."/>
            <person name="Kachouri-Lafond R."/>
            <person name="Nishino A."/>
            <person name="Ugolini M."/>
            <person name="Chourrout P."/>
            <person name="Nishida H."/>
            <person name="Aasland R."/>
            <person name="Huzurbazar S."/>
            <person name="Westhof E."/>
            <person name="Delsuc F."/>
            <person name="Lehrach H."/>
            <person name="Reinhardt R."/>
            <person name="Weissenbach J."/>
            <person name="Roy S.W."/>
            <person name="Artiguenave F."/>
            <person name="Postlethwait J.H."/>
            <person name="Manak J.R."/>
            <person name="Thompson E.M."/>
            <person name="Jaillon O."/>
            <person name="Du Pasquier L."/>
            <person name="Boudinot P."/>
            <person name="Liberles D.A."/>
            <person name="Volff J.N."/>
            <person name="Philippe H."/>
            <person name="Lenhard B."/>
            <person name="Roest Crollius H."/>
            <person name="Wincker P."/>
            <person name="Chourrout D."/>
        </authorList>
    </citation>
    <scope>NUCLEOTIDE SEQUENCE [LARGE SCALE GENOMIC DNA]</scope>
</reference>
<keyword evidence="1" id="KW-0472">Membrane</keyword>
<evidence type="ECO:0000313" key="3">
    <source>
        <dbReference type="EMBL" id="CBY23757.1"/>
    </source>
</evidence>
<evidence type="ECO:0000256" key="2">
    <source>
        <dbReference type="SAM" id="SignalP"/>
    </source>
</evidence>
<feature type="signal peptide" evidence="2">
    <location>
        <begin position="1"/>
        <end position="16"/>
    </location>
</feature>
<gene>
    <name evidence="3" type="ORF">GSOID_T00001079001</name>
</gene>
<feature type="transmembrane region" description="Helical" evidence="1">
    <location>
        <begin position="128"/>
        <end position="145"/>
    </location>
</feature>
<dbReference type="EMBL" id="FN653024">
    <property type="protein sequence ID" value="CBY23757.1"/>
    <property type="molecule type" value="Genomic_DNA"/>
</dbReference>
<name>E4X3W9_OIKDI</name>
<evidence type="ECO:0000313" key="4">
    <source>
        <dbReference type="Proteomes" id="UP000001307"/>
    </source>
</evidence>
<organism evidence="3">
    <name type="scientific">Oikopleura dioica</name>
    <name type="common">Tunicate</name>
    <dbReference type="NCBI Taxonomy" id="34765"/>
    <lineage>
        <taxon>Eukaryota</taxon>
        <taxon>Metazoa</taxon>
        <taxon>Chordata</taxon>
        <taxon>Tunicata</taxon>
        <taxon>Appendicularia</taxon>
        <taxon>Copelata</taxon>
        <taxon>Oikopleuridae</taxon>
        <taxon>Oikopleura</taxon>
    </lineage>
</organism>
<keyword evidence="1" id="KW-0812">Transmembrane</keyword>
<feature type="chain" id="PRO_5003192596" evidence="2">
    <location>
        <begin position="17"/>
        <end position="147"/>
    </location>
</feature>
<dbReference type="InParanoid" id="E4X3W9"/>
<dbReference type="AlphaFoldDB" id="E4X3W9"/>
<sequence length="147" mass="16831">MNFIFIFICLTHCIPGIILKKKKVCKDHYCEVCYDVIHFDKKGNNYSDLVQDGCKKLFELKNCCSVFLNGQGPFISRGAPVTISQLEKLFSRIDLIKIPAYNSSDTSMEEINIQENGNYKMGFHLRNAILGFFLGVIIFLTKIFCKI</sequence>
<keyword evidence="4" id="KW-1185">Reference proteome</keyword>
<keyword evidence="1" id="KW-1133">Transmembrane helix</keyword>
<dbReference type="Proteomes" id="UP000001307">
    <property type="component" value="Unassembled WGS sequence"/>
</dbReference>
<accession>E4X3W9</accession>
<protein>
    <submittedName>
        <fullName evidence="3">Uncharacterized protein</fullName>
    </submittedName>
</protein>
<evidence type="ECO:0000256" key="1">
    <source>
        <dbReference type="SAM" id="Phobius"/>
    </source>
</evidence>